<dbReference type="InterPro" id="IPR002575">
    <property type="entry name" value="Aminoglycoside_PTrfase"/>
</dbReference>
<evidence type="ECO:0000313" key="4">
    <source>
        <dbReference type="Proteomes" id="UP000663864"/>
    </source>
</evidence>
<dbReference type="EMBL" id="CAJOBD010024223">
    <property type="protein sequence ID" value="CAF4258810.1"/>
    <property type="molecule type" value="Genomic_DNA"/>
</dbReference>
<dbReference type="Proteomes" id="UP000663836">
    <property type="component" value="Unassembled WGS sequence"/>
</dbReference>
<proteinExistence type="predicted"/>
<dbReference type="AlphaFoldDB" id="A0A815RVY9"/>
<reference evidence="2" key="1">
    <citation type="submission" date="2021-02" db="EMBL/GenBank/DDBJ databases">
        <authorList>
            <person name="Nowell W R."/>
        </authorList>
    </citation>
    <scope>NUCLEOTIDE SEQUENCE</scope>
</reference>
<comment type="caution">
    <text evidence="2">The sequence shown here is derived from an EMBL/GenBank/DDBJ whole genome shotgun (WGS) entry which is preliminary data.</text>
</comment>
<dbReference type="PANTHER" id="PTHR21310:SF15">
    <property type="entry name" value="AMINOGLYCOSIDE PHOSPHOTRANSFERASE DOMAIN-CONTAINING PROTEIN"/>
    <property type="match status" value="1"/>
</dbReference>
<dbReference type="InterPro" id="IPR051678">
    <property type="entry name" value="AGP_Transferase"/>
</dbReference>
<accession>A0A815RVY9</accession>
<dbReference type="Pfam" id="PF01636">
    <property type="entry name" value="APH"/>
    <property type="match status" value="1"/>
</dbReference>
<dbReference type="PANTHER" id="PTHR21310">
    <property type="entry name" value="AMINOGLYCOSIDE PHOSPHOTRANSFERASE-RELATED-RELATED"/>
    <property type="match status" value="1"/>
</dbReference>
<dbReference type="Gene3D" id="3.90.1200.10">
    <property type="match status" value="1"/>
</dbReference>
<dbReference type="Gene3D" id="3.30.200.150">
    <property type="match status" value="1"/>
</dbReference>
<gene>
    <name evidence="3" type="ORF">JBS370_LOCUS38994</name>
    <name evidence="2" type="ORF">ZHD862_LOCUS36615</name>
</gene>
<dbReference type="InterPro" id="IPR011009">
    <property type="entry name" value="Kinase-like_dom_sf"/>
</dbReference>
<evidence type="ECO:0000259" key="1">
    <source>
        <dbReference type="Pfam" id="PF01636"/>
    </source>
</evidence>
<name>A0A815RVY9_9BILA</name>
<dbReference type="Proteomes" id="UP000663864">
    <property type="component" value="Unassembled WGS sequence"/>
</dbReference>
<sequence>MTDFMIQRQSQIIPVSDEIISRLILKVTGHDMKEKQRIIEGNDSEVYDVKMVNDEHVILKVHRFGDVLYNQEVWAINESRKHGVPVPQVLFVGQEMINNELRDTMILEKVIDERNLSKNDIVRVLEQAGAILKRIHSVKVHGYWRLHHDNQWDFDSWIDYVKSSIKDRTEDKEALFSVDFIEEDFKFIIKCHDLFMNTYECHQPVLCHGDYTPEHWFVDENLNITGIIDFGDMQGGPVTTDFAIFKMNEPQLDIISLLRGYHGIENSLIDKDFSQQLDLHTLIILVGYLIHFVKQKNTQEINQTRDLLKEAIENLRQQYH</sequence>
<evidence type="ECO:0000313" key="2">
    <source>
        <dbReference type="EMBL" id="CAF1482203.1"/>
    </source>
</evidence>
<dbReference type="SUPFAM" id="SSF56112">
    <property type="entry name" value="Protein kinase-like (PK-like)"/>
    <property type="match status" value="1"/>
</dbReference>
<protein>
    <recommendedName>
        <fullName evidence="1">Aminoglycoside phosphotransferase domain-containing protein</fullName>
    </recommendedName>
</protein>
<feature type="domain" description="Aminoglycoside phosphotransferase" evidence="1">
    <location>
        <begin position="37"/>
        <end position="246"/>
    </location>
</feature>
<dbReference type="EMBL" id="CAJNOT010006102">
    <property type="protein sequence ID" value="CAF1482203.1"/>
    <property type="molecule type" value="Genomic_DNA"/>
</dbReference>
<organism evidence="2 4">
    <name type="scientific">Rotaria sordida</name>
    <dbReference type="NCBI Taxonomy" id="392033"/>
    <lineage>
        <taxon>Eukaryota</taxon>
        <taxon>Metazoa</taxon>
        <taxon>Spiralia</taxon>
        <taxon>Gnathifera</taxon>
        <taxon>Rotifera</taxon>
        <taxon>Eurotatoria</taxon>
        <taxon>Bdelloidea</taxon>
        <taxon>Philodinida</taxon>
        <taxon>Philodinidae</taxon>
        <taxon>Rotaria</taxon>
    </lineage>
</organism>
<evidence type="ECO:0000313" key="3">
    <source>
        <dbReference type="EMBL" id="CAF4258810.1"/>
    </source>
</evidence>